<dbReference type="Pfam" id="PF00535">
    <property type="entry name" value="Glycos_transf_2"/>
    <property type="match status" value="1"/>
</dbReference>
<gene>
    <name evidence="7" type="ORF">DW780_12025</name>
    <name evidence="5" type="ORF">GAN91_11525</name>
    <name evidence="4" type="ORF">GAO51_08485</name>
    <name evidence="6" type="ORF">PO127_05610</name>
</gene>
<dbReference type="GO" id="GO:0016758">
    <property type="term" value="F:hexosyltransferase activity"/>
    <property type="evidence" value="ECO:0007669"/>
    <property type="project" value="UniProtKB-ARBA"/>
</dbReference>
<accession>C6IJ34</accession>
<evidence type="ECO:0000313" key="10">
    <source>
        <dbReference type="Proteomes" id="UP000440614"/>
    </source>
</evidence>
<protein>
    <submittedName>
        <fullName evidence="6">Glycosyltransferase</fullName>
        <ecNumber evidence="6">2.4.-.-</ecNumber>
    </submittedName>
</protein>
<evidence type="ECO:0000256" key="1">
    <source>
        <dbReference type="ARBA" id="ARBA00022676"/>
    </source>
</evidence>
<dbReference type="EMBL" id="JAQNVG010000006">
    <property type="protein sequence ID" value="MDC2235226.1"/>
    <property type="molecule type" value="Genomic_DNA"/>
</dbReference>
<dbReference type="PANTHER" id="PTHR22916">
    <property type="entry name" value="GLYCOSYLTRANSFERASE"/>
    <property type="match status" value="1"/>
</dbReference>
<dbReference type="EC" id="2.4.-.-" evidence="6"/>
<name>C6IJ34_BACT4</name>
<evidence type="ECO:0000313" key="6">
    <source>
        <dbReference type="EMBL" id="MDC2235226.1"/>
    </source>
</evidence>
<accession>A0A1H5TJY0</accession>
<organism evidence="6 11">
    <name type="scientific">Bacteroides thetaiotaomicron</name>
    <dbReference type="NCBI Taxonomy" id="818"/>
    <lineage>
        <taxon>Bacteria</taxon>
        <taxon>Pseudomonadati</taxon>
        <taxon>Bacteroidota</taxon>
        <taxon>Bacteroidia</taxon>
        <taxon>Bacteroidales</taxon>
        <taxon>Bacteroidaceae</taxon>
        <taxon>Bacteroides</taxon>
    </lineage>
</organism>
<dbReference type="AlphaFoldDB" id="C6IJ34"/>
<evidence type="ECO:0000313" key="7">
    <source>
        <dbReference type="EMBL" id="RHD88147.1"/>
    </source>
</evidence>
<sequence length="327" mass="38671">MRNETLVSIIVPVYNSAQYLRKCIDSILAQSYTEFELLLINDGSEDHSGLICDDYAQSDNRIQVFHQENAGVSAARNLGLEKHTGEHFLFIDSDDYIQERYLEELMKYASCDFVQCSCCSEPVGNDYLFVDGNFEGSDEIKQCLLKYIYPEFTVPFGRLYKSSIQRKNKLFFDTYLYSGEDTLWVSQYLLCVHSLRVSSYIGYIYVHHVGEHLSQKSISYEHLEYTLHKLLISYSDLEKRYDFDLTGVRYSVIIYFFHRYIVYIANRNYTEIRKELEKSCANPLIKGVFYDKKYLLKGKKMKLFNWLVLHDMYSVLALYVKRWKRYL</sequence>
<feature type="domain" description="Glycosyltransferase 2-like" evidence="3">
    <location>
        <begin position="8"/>
        <end position="122"/>
    </location>
</feature>
<evidence type="ECO:0000313" key="4">
    <source>
        <dbReference type="EMBL" id="KAB4313992.1"/>
    </source>
</evidence>
<dbReference type="Proteomes" id="UP001217776">
    <property type="component" value="Unassembled WGS sequence"/>
</dbReference>
<dbReference type="GeneID" id="60924058"/>
<evidence type="ECO:0000259" key="3">
    <source>
        <dbReference type="Pfam" id="PF00535"/>
    </source>
</evidence>
<keyword evidence="1 6" id="KW-0328">Glycosyltransferase</keyword>
<dbReference type="Proteomes" id="UP000284785">
    <property type="component" value="Unassembled WGS sequence"/>
</dbReference>
<dbReference type="Proteomes" id="UP000436858">
    <property type="component" value="Unassembled WGS sequence"/>
</dbReference>
<dbReference type="HOGENOM" id="CLU_025996_25_0_10"/>
<dbReference type="OMA" id="VYIANRN"/>
<evidence type="ECO:0000313" key="11">
    <source>
        <dbReference type="Proteomes" id="UP001217776"/>
    </source>
</evidence>
<reference evidence="6" key="3">
    <citation type="submission" date="2022-10" db="EMBL/GenBank/DDBJ databases">
        <title>Human gut microbiome strain richness.</title>
        <authorList>
            <person name="Chen-Liaw A."/>
        </authorList>
    </citation>
    <scope>NUCLEOTIDE SEQUENCE</scope>
    <source>
        <strain evidence="6">1001283st1_A3_1001283B150304_161114</strain>
    </source>
</reference>
<evidence type="ECO:0000313" key="5">
    <source>
        <dbReference type="EMBL" id="KAB4482106.1"/>
    </source>
</evidence>
<keyword evidence="2 6" id="KW-0808">Transferase</keyword>
<reference evidence="7 8" key="1">
    <citation type="submission" date="2018-08" db="EMBL/GenBank/DDBJ databases">
        <title>A genome reference for cultivated species of the human gut microbiota.</title>
        <authorList>
            <person name="Zou Y."/>
            <person name="Xue W."/>
            <person name="Luo G."/>
        </authorList>
    </citation>
    <scope>NUCLEOTIDE SEQUENCE [LARGE SCALE GENOMIC DNA]</scope>
    <source>
        <strain evidence="7 8">AM30-26</strain>
    </source>
</reference>
<dbReference type="EMBL" id="WCSY01000007">
    <property type="protein sequence ID" value="KAB4313992.1"/>
    <property type="molecule type" value="Genomic_DNA"/>
</dbReference>
<dbReference type="Proteomes" id="UP000440614">
    <property type="component" value="Unassembled WGS sequence"/>
</dbReference>
<evidence type="ECO:0000256" key="2">
    <source>
        <dbReference type="ARBA" id="ARBA00022679"/>
    </source>
</evidence>
<dbReference type="EMBL" id="WCRY01000010">
    <property type="protein sequence ID" value="KAB4482106.1"/>
    <property type="molecule type" value="Genomic_DNA"/>
</dbReference>
<comment type="caution">
    <text evidence="6">The sequence shown here is derived from an EMBL/GenBank/DDBJ whole genome shotgun (WGS) entry which is preliminary data.</text>
</comment>
<dbReference type="RefSeq" id="WP_008765267.1">
    <property type="nucleotide sequence ID" value="NZ_BAABXH010000001.1"/>
</dbReference>
<dbReference type="CDD" id="cd00761">
    <property type="entry name" value="Glyco_tranf_GTA_type"/>
    <property type="match status" value="1"/>
</dbReference>
<dbReference type="SUPFAM" id="SSF53448">
    <property type="entry name" value="Nucleotide-diphospho-sugar transferases"/>
    <property type="match status" value="1"/>
</dbReference>
<dbReference type="InterPro" id="IPR029044">
    <property type="entry name" value="Nucleotide-diphossugar_trans"/>
</dbReference>
<dbReference type="PANTHER" id="PTHR22916:SF51">
    <property type="entry name" value="GLYCOSYLTRANSFERASE EPSH-RELATED"/>
    <property type="match status" value="1"/>
</dbReference>
<evidence type="ECO:0000313" key="8">
    <source>
        <dbReference type="Proteomes" id="UP000284785"/>
    </source>
</evidence>
<proteinExistence type="predicted"/>
<dbReference type="Gene3D" id="3.90.550.10">
    <property type="entry name" value="Spore Coat Polysaccharide Biosynthesis Protein SpsA, Chain A"/>
    <property type="match status" value="1"/>
</dbReference>
<dbReference type="EMBL" id="QSJP01000009">
    <property type="protein sequence ID" value="RHD88147.1"/>
    <property type="molecule type" value="Genomic_DNA"/>
</dbReference>
<dbReference type="InterPro" id="IPR001173">
    <property type="entry name" value="Glyco_trans_2-like"/>
</dbReference>
<evidence type="ECO:0000313" key="9">
    <source>
        <dbReference type="Proteomes" id="UP000436858"/>
    </source>
</evidence>
<reference evidence="9 10" key="2">
    <citation type="journal article" date="2019" name="Nat. Med.">
        <title>A library of human gut bacterial isolates paired with longitudinal multiomics data enables mechanistic microbiome research.</title>
        <authorList>
            <person name="Poyet M."/>
            <person name="Groussin M."/>
            <person name="Gibbons S.M."/>
            <person name="Avila-Pacheco J."/>
            <person name="Jiang X."/>
            <person name="Kearney S.M."/>
            <person name="Perrotta A.R."/>
            <person name="Berdy B."/>
            <person name="Zhao S."/>
            <person name="Lieberman T.D."/>
            <person name="Swanson P.K."/>
            <person name="Smith M."/>
            <person name="Roesemann S."/>
            <person name="Alexander J.E."/>
            <person name="Rich S.A."/>
            <person name="Livny J."/>
            <person name="Vlamakis H."/>
            <person name="Clish C."/>
            <person name="Bullock K."/>
            <person name="Deik A."/>
            <person name="Scott J."/>
            <person name="Pierce K.A."/>
            <person name="Xavier R.J."/>
            <person name="Alm E.J."/>
        </authorList>
    </citation>
    <scope>NUCLEOTIDE SEQUENCE [LARGE SCALE GENOMIC DNA]</scope>
    <source>
        <strain evidence="5 9">BIOML-A162</strain>
        <strain evidence="4 10">BIOML-A188</strain>
    </source>
</reference>
<dbReference type="DNASU" id="1074791"/>